<gene>
    <name evidence="2" type="ORF">AHA02nite_24610</name>
</gene>
<feature type="signal peptide" evidence="1">
    <location>
        <begin position="1"/>
        <end position="19"/>
    </location>
</feature>
<dbReference type="InterPro" id="IPR025673">
    <property type="entry name" value="PCYCGC"/>
</dbReference>
<protein>
    <recommendedName>
        <fullName evidence="4">Lipoprotein</fullName>
    </recommendedName>
</protein>
<dbReference type="AlphaFoldDB" id="A0A511W6G0"/>
<sequence>MKKYFLIVVLLLTMLAACSDPISENEAGIKYDSSLEGLTYNVEEQAWSPQLADVFKDETLEPMKEAYEIAIHHGDLLSYMPCYCGCYEMGHESNRDCFVEGVNDGIAEIDQMGFG</sequence>
<dbReference type="Proteomes" id="UP000321440">
    <property type="component" value="Unassembled WGS sequence"/>
</dbReference>
<keyword evidence="3" id="KW-1185">Reference proteome</keyword>
<evidence type="ECO:0000313" key="3">
    <source>
        <dbReference type="Proteomes" id="UP000321440"/>
    </source>
</evidence>
<evidence type="ECO:0000313" key="2">
    <source>
        <dbReference type="EMBL" id="GEN46685.1"/>
    </source>
</evidence>
<name>A0A511W6G0_9BACI</name>
<keyword evidence="1" id="KW-0732">Signal</keyword>
<dbReference type="PROSITE" id="PS51257">
    <property type="entry name" value="PROKAR_LIPOPROTEIN"/>
    <property type="match status" value="1"/>
</dbReference>
<feature type="chain" id="PRO_5038664798" description="Lipoprotein" evidence="1">
    <location>
        <begin position="20"/>
        <end position="115"/>
    </location>
</feature>
<evidence type="ECO:0000256" key="1">
    <source>
        <dbReference type="SAM" id="SignalP"/>
    </source>
</evidence>
<accession>A0A511W6G0</accession>
<reference evidence="2 3" key="1">
    <citation type="submission" date="2019-07" db="EMBL/GenBank/DDBJ databases">
        <title>Whole genome shotgun sequence of Alkalibacillus haloalkaliphilus NBRC 103110.</title>
        <authorList>
            <person name="Hosoyama A."/>
            <person name="Uohara A."/>
            <person name="Ohji S."/>
            <person name="Ichikawa N."/>
        </authorList>
    </citation>
    <scope>NUCLEOTIDE SEQUENCE [LARGE SCALE GENOMIC DNA]</scope>
    <source>
        <strain evidence="2 3">NBRC 103110</strain>
    </source>
</reference>
<dbReference type="EMBL" id="BJYA01000018">
    <property type="protein sequence ID" value="GEN46685.1"/>
    <property type="molecule type" value="Genomic_DNA"/>
</dbReference>
<organism evidence="2 3">
    <name type="scientific">Alkalibacillus haloalkaliphilus</name>
    <dbReference type="NCBI Taxonomy" id="94136"/>
    <lineage>
        <taxon>Bacteria</taxon>
        <taxon>Bacillati</taxon>
        <taxon>Bacillota</taxon>
        <taxon>Bacilli</taxon>
        <taxon>Bacillales</taxon>
        <taxon>Bacillaceae</taxon>
        <taxon>Alkalibacillus</taxon>
    </lineage>
</organism>
<dbReference type="OrthoDB" id="2654667at2"/>
<proteinExistence type="predicted"/>
<dbReference type="Pfam" id="PF13798">
    <property type="entry name" value="PCYCGC"/>
    <property type="match status" value="1"/>
</dbReference>
<comment type="caution">
    <text evidence="2">The sequence shown here is derived from an EMBL/GenBank/DDBJ whole genome shotgun (WGS) entry which is preliminary data.</text>
</comment>
<evidence type="ECO:0008006" key="4">
    <source>
        <dbReference type="Google" id="ProtNLM"/>
    </source>
</evidence>